<dbReference type="GO" id="GO:0005886">
    <property type="term" value="C:plasma membrane"/>
    <property type="evidence" value="ECO:0007669"/>
    <property type="project" value="UniProtKB-SubCell"/>
</dbReference>
<evidence type="ECO:0000256" key="3">
    <source>
        <dbReference type="ARBA" id="ARBA00019077"/>
    </source>
</evidence>
<dbReference type="InterPro" id="IPR007507">
    <property type="entry name" value="Glycos_transf_N"/>
</dbReference>
<dbReference type="InterPro" id="IPR038107">
    <property type="entry name" value="Glycos_transf_N_sf"/>
</dbReference>
<dbReference type="GO" id="GO:0043842">
    <property type="term" value="F:Kdo transferase activity"/>
    <property type="evidence" value="ECO:0007669"/>
    <property type="project" value="UniProtKB-EC"/>
</dbReference>
<dbReference type="Gene3D" id="3.40.50.2000">
    <property type="entry name" value="Glycogen Phosphorylase B"/>
    <property type="match status" value="1"/>
</dbReference>
<gene>
    <name evidence="10" type="ORF">CLV96_0901</name>
</gene>
<protein>
    <recommendedName>
        <fullName evidence="3 8">3-deoxy-D-manno-octulosonic acid transferase</fullName>
        <shortName evidence="8">Kdo transferase</shortName>
        <ecNumber evidence="2 8">2.4.99.12</ecNumber>
    </recommendedName>
    <alternativeName>
        <fullName evidence="5 8">Lipid IV(A) 3-deoxy-D-manno-octulosonic acid transferase</fullName>
    </alternativeName>
</protein>
<dbReference type="GO" id="GO:0009244">
    <property type="term" value="P:lipopolysaccharide core region biosynthetic process"/>
    <property type="evidence" value="ECO:0007669"/>
    <property type="project" value="UniProtKB-UniRule"/>
</dbReference>
<evidence type="ECO:0000313" key="11">
    <source>
        <dbReference type="Proteomes" id="UP000294684"/>
    </source>
</evidence>
<dbReference type="InterPro" id="IPR039901">
    <property type="entry name" value="Kdotransferase"/>
</dbReference>
<comment type="pathway">
    <text evidence="1 8">Bacterial outer membrane biogenesis; LPS core biosynthesis.</text>
</comment>
<dbReference type="Pfam" id="PF04413">
    <property type="entry name" value="Glycos_transf_N"/>
    <property type="match status" value="1"/>
</dbReference>
<keyword evidence="8" id="KW-1003">Cell membrane</keyword>
<comment type="catalytic activity">
    <reaction evidence="6 8">
        <text>lipid IVA (E. coli) + CMP-3-deoxy-beta-D-manno-octulosonate = alpha-Kdo-(2-&gt;6)-lipid IVA (E. coli) + CMP + H(+)</text>
        <dbReference type="Rhea" id="RHEA:28066"/>
        <dbReference type="ChEBI" id="CHEBI:15378"/>
        <dbReference type="ChEBI" id="CHEBI:58603"/>
        <dbReference type="ChEBI" id="CHEBI:60364"/>
        <dbReference type="ChEBI" id="CHEBI:60377"/>
        <dbReference type="ChEBI" id="CHEBI:85987"/>
        <dbReference type="EC" id="2.4.99.12"/>
    </reaction>
</comment>
<comment type="function">
    <text evidence="8">Involved in lipopolysaccharide (LPS) biosynthesis. Catalyzes the transfer of 3-deoxy-D-manno-octulosonate (Kdo) residue(s) from CMP-Kdo to lipid IV(A), the tetraacyldisaccharide-1,4'-bisphosphate precursor of lipid A.</text>
</comment>
<dbReference type="EC" id="2.4.99.12" evidence="2 8"/>
<dbReference type="Proteomes" id="UP000294684">
    <property type="component" value="Unassembled WGS sequence"/>
</dbReference>
<dbReference type="AlphaFoldDB" id="A0A4R8MWW3"/>
<comment type="similarity">
    <text evidence="8">Belongs to the glycosyltransferase group 1 family.</text>
</comment>
<evidence type="ECO:0000256" key="1">
    <source>
        <dbReference type="ARBA" id="ARBA00004713"/>
    </source>
</evidence>
<dbReference type="EMBL" id="SORO01000001">
    <property type="protein sequence ID" value="TDY71922.1"/>
    <property type="molecule type" value="Genomic_DNA"/>
</dbReference>
<proteinExistence type="inferred from homology"/>
<evidence type="ECO:0000256" key="4">
    <source>
        <dbReference type="ARBA" id="ARBA00022679"/>
    </source>
</evidence>
<comment type="caution">
    <text evidence="10">The sequence shown here is derived from an EMBL/GenBank/DDBJ whole genome shotgun (WGS) entry which is preliminary data.</text>
</comment>
<dbReference type="OrthoDB" id="9789797at2"/>
<dbReference type="PANTHER" id="PTHR42755">
    <property type="entry name" value="3-DEOXY-MANNO-OCTULOSONATE CYTIDYLYLTRANSFERASE"/>
    <property type="match status" value="1"/>
</dbReference>
<keyword evidence="11" id="KW-1185">Reference proteome</keyword>
<evidence type="ECO:0000256" key="6">
    <source>
        <dbReference type="ARBA" id="ARBA00049183"/>
    </source>
</evidence>
<keyword evidence="8" id="KW-0472">Membrane</keyword>
<accession>A0A4R8MWW3</accession>
<feature type="active site" description="Proton acceptor" evidence="7">
    <location>
        <position position="61"/>
    </location>
</feature>
<dbReference type="RefSeq" id="WP_004788746.1">
    <property type="nucleotide sequence ID" value="NZ_SORO01000001.1"/>
</dbReference>
<evidence type="ECO:0000259" key="9">
    <source>
        <dbReference type="Pfam" id="PF04413"/>
    </source>
</evidence>
<dbReference type="GeneID" id="79826242"/>
<dbReference type="UniPathway" id="UPA00958"/>
<keyword evidence="4 8" id="KW-0808">Transferase</keyword>
<reference evidence="10 11" key="1">
    <citation type="submission" date="2019-03" db="EMBL/GenBank/DDBJ databases">
        <title>Genomic Encyclopedia of Archaeal and Bacterial Type Strains, Phase II (KMG-II): from individual species to whole genera.</title>
        <authorList>
            <person name="Goeker M."/>
        </authorList>
    </citation>
    <scope>NUCLEOTIDE SEQUENCE [LARGE SCALE GENOMIC DNA]</scope>
    <source>
        <strain evidence="10 11">DSM 21537</strain>
    </source>
</reference>
<evidence type="ECO:0000256" key="5">
    <source>
        <dbReference type="ARBA" id="ARBA00031445"/>
    </source>
</evidence>
<comment type="subcellular location">
    <subcellularLocation>
        <location evidence="8">Cell membrane</location>
    </subcellularLocation>
</comment>
<name>A0A4R8MWW3_LEPME</name>
<dbReference type="GO" id="GO:0009245">
    <property type="term" value="P:lipid A biosynthetic process"/>
    <property type="evidence" value="ECO:0007669"/>
    <property type="project" value="TreeGrafter"/>
</dbReference>
<sequence>MAYFFYNILVFKIDWILKFLSLFVKQIREELEKRNRSLHQIFSKSANGKFVVWLHAASVGELDQAKALTETIRKKNKNVFIIQSVFSSSVKETSFHDPLADVYFYLPLDRAGAYDQIFSHFQPKVLFVMAWDTWPNLLKKAYQMGTKSYLACASLSSGSSRKNPLIRTLTKASFRYLTGIYPSHELMAKEFEGLVTKTTDFCVLGDTRFESVLNKLETKLPNPLFTNFLSEQKDFLSKNKPIILGSTYGICEEHFTDYLKKHSDDSYYWIFPHKWEKTRMKDFISNLEKYGSVGVFSKRIQGDPLPKFLLFDLMGILAFAYQYGSFAYVGGAWLHRVHNTIEPAALGLPVITGPKIYNAPEAIVMRELGGLFQTETGLKFIEKFHLLTKDQTLREKMGNGNRNFVVENRGASDKIYNRVFTNAQN</sequence>
<organism evidence="10 11">
    <name type="scientific">Leptospira meyeri</name>
    <dbReference type="NCBI Taxonomy" id="29508"/>
    <lineage>
        <taxon>Bacteria</taxon>
        <taxon>Pseudomonadati</taxon>
        <taxon>Spirochaetota</taxon>
        <taxon>Spirochaetia</taxon>
        <taxon>Leptospirales</taxon>
        <taxon>Leptospiraceae</taxon>
        <taxon>Leptospira</taxon>
    </lineage>
</organism>
<evidence type="ECO:0000256" key="7">
    <source>
        <dbReference type="PIRSR" id="PIRSR639901-1"/>
    </source>
</evidence>
<evidence type="ECO:0000256" key="2">
    <source>
        <dbReference type="ARBA" id="ARBA00012621"/>
    </source>
</evidence>
<keyword evidence="8" id="KW-0448">Lipopolysaccharide biosynthesis</keyword>
<evidence type="ECO:0000256" key="8">
    <source>
        <dbReference type="RuleBase" id="RU365103"/>
    </source>
</evidence>
<evidence type="ECO:0000313" key="10">
    <source>
        <dbReference type="EMBL" id="TDY71922.1"/>
    </source>
</evidence>
<feature type="domain" description="3-deoxy-D-manno-octulosonic-acid transferase N-terminal" evidence="9">
    <location>
        <begin position="46"/>
        <end position="210"/>
    </location>
</feature>
<dbReference type="PANTHER" id="PTHR42755:SF1">
    <property type="entry name" value="3-DEOXY-D-MANNO-OCTULOSONIC ACID TRANSFERASE, MITOCHONDRIAL-RELATED"/>
    <property type="match status" value="1"/>
</dbReference>
<dbReference type="Gene3D" id="3.40.50.11720">
    <property type="entry name" value="3-Deoxy-D-manno-octulosonic-acid transferase, N-terminal domain"/>
    <property type="match status" value="1"/>
</dbReference>
<dbReference type="STRING" id="1193051.LEP1GSC017_3060"/>